<dbReference type="PANTHER" id="PTHR47968">
    <property type="entry name" value="CENTROMERE PROTEIN E"/>
    <property type="match status" value="1"/>
</dbReference>
<dbReference type="GO" id="GO:0000278">
    <property type="term" value="P:mitotic cell cycle"/>
    <property type="evidence" value="ECO:0007669"/>
    <property type="project" value="TreeGrafter"/>
</dbReference>
<dbReference type="AlphaFoldDB" id="A0AAV4SBP0"/>
<protein>
    <submittedName>
        <fullName evidence="9">Kinesin-like protein KIN-7K, chloroplastic</fullName>
    </submittedName>
</protein>
<comment type="similarity">
    <text evidence="7">Belongs to the TRAFAC class myosin-kinesin ATPase superfamily. Kinesin family.</text>
</comment>
<evidence type="ECO:0000313" key="9">
    <source>
        <dbReference type="EMBL" id="GIY30586.1"/>
    </source>
</evidence>
<reference evidence="9 10" key="1">
    <citation type="submission" date="2021-06" db="EMBL/GenBank/DDBJ databases">
        <title>Caerostris extrusa draft genome.</title>
        <authorList>
            <person name="Kono N."/>
            <person name="Arakawa K."/>
        </authorList>
    </citation>
    <scope>NUCLEOTIDE SEQUENCE [LARGE SCALE GENOMIC DNA]</scope>
</reference>
<accession>A0AAV4SBP0</accession>
<evidence type="ECO:0000256" key="1">
    <source>
        <dbReference type="ARBA" id="ARBA00004245"/>
    </source>
</evidence>
<dbReference type="InterPro" id="IPR036961">
    <property type="entry name" value="Kinesin_motor_dom_sf"/>
</dbReference>
<organism evidence="9 10">
    <name type="scientific">Caerostris extrusa</name>
    <name type="common">Bark spider</name>
    <name type="synonym">Caerostris bankana</name>
    <dbReference type="NCBI Taxonomy" id="172846"/>
    <lineage>
        <taxon>Eukaryota</taxon>
        <taxon>Metazoa</taxon>
        <taxon>Ecdysozoa</taxon>
        <taxon>Arthropoda</taxon>
        <taxon>Chelicerata</taxon>
        <taxon>Arachnida</taxon>
        <taxon>Araneae</taxon>
        <taxon>Araneomorphae</taxon>
        <taxon>Entelegynae</taxon>
        <taxon>Araneoidea</taxon>
        <taxon>Araneidae</taxon>
        <taxon>Caerostris</taxon>
    </lineage>
</organism>
<dbReference type="SMART" id="SM00129">
    <property type="entry name" value="KISc"/>
    <property type="match status" value="1"/>
</dbReference>
<dbReference type="EMBL" id="BPLR01009251">
    <property type="protein sequence ID" value="GIY30586.1"/>
    <property type="molecule type" value="Genomic_DNA"/>
</dbReference>
<keyword evidence="6" id="KW-0963">Cytoplasm</keyword>
<dbReference type="GO" id="GO:0008017">
    <property type="term" value="F:microtubule binding"/>
    <property type="evidence" value="ECO:0007669"/>
    <property type="project" value="InterPro"/>
</dbReference>
<feature type="domain" description="Kinesin motor" evidence="8">
    <location>
        <begin position="8"/>
        <end position="187"/>
    </location>
</feature>
<dbReference type="GO" id="GO:0005524">
    <property type="term" value="F:ATP binding"/>
    <property type="evidence" value="ECO:0007669"/>
    <property type="project" value="UniProtKB-UniRule"/>
</dbReference>
<evidence type="ECO:0000256" key="5">
    <source>
        <dbReference type="ARBA" id="ARBA00023175"/>
    </source>
</evidence>
<keyword evidence="5 7" id="KW-0505">Motor protein</keyword>
<evidence type="ECO:0000256" key="3">
    <source>
        <dbReference type="ARBA" id="ARBA00022840"/>
    </source>
</evidence>
<evidence type="ECO:0000256" key="4">
    <source>
        <dbReference type="ARBA" id="ARBA00023054"/>
    </source>
</evidence>
<proteinExistence type="inferred from homology"/>
<comment type="caution">
    <text evidence="9">The sequence shown here is derived from an EMBL/GenBank/DDBJ whole genome shotgun (WGS) entry which is preliminary data.</text>
</comment>
<evidence type="ECO:0000259" key="8">
    <source>
        <dbReference type="PROSITE" id="PS50067"/>
    </source>
</evidence>
<evidence type="ECO:0000256" key="6">
    <source>
        <dbReference type="ARBA" id="ARBA00023212"/>
    </source>
</evidence>
<sequence>MTAYNMDNIRVAVRMRPLIQRELDNKEVVYWKYESPNTVYQKNSPSVAFTFDRVFGNQEENETIYTEFCSDIVKSVIDGFNGTIFAYGQTSSGKTFTMLGDNSKKTHGIIHYAISDIFNLMQNMPEREFLLRVSYMEIYNETVRDLLSDENENLKLGEENGQIKVVGLKEYLVQKPDQILQYMKDGA</sequence>
<keyword evidence="2 7" id="KW-0547">Nucleotide-binding</keyword>
<dbReference type="Gene3D" id="3.40.850.10">
    <property type="entry name" value="Kinesin motor domain"/>
    <property type="match status" value="1"/>
</dbReference>
<dbReference type="PANTHER" id="PTHR47968:SF75">
    <property type="entry name" value="CENTROMERE-ASSOCIATED PROTEIN E"/>
    <property type="match status" value="1"/>
</dbReference>
<dbReference type="Pfam" id="PF00225">
    <property type="entry name" value="Kinesin"/>
    <property type="match status" value="1"/>
</dbReference>
<dbReference type="GO" id="GO:0003777">
    <property type="term" value="F:microtubule motor activity"/>
    <property type="evidence" value="ECO:0007669"/>
    <property type="project" value="InterPro"/>
</dbReference>
<feature type="binding site" evidence="7">
    <location>
        <begin position="88"/>
        <end position="95"/>
    </location>
    <ligand>
        <name>ATP</name>
        <dbReference type="ChEBI" id="CHEBI:30616"/>
    </ligand>
</feature>
<keyword evidence="10" id="KW-1185">Reference proteome</keyword>
<evidence type="ECO:0000256" key="2">
    <source>
        <dbReference type="ARBA" id="ARBA00022741"/>
    </source>
</evidence>
<keyword evidence="4" id="KW-0175">Coiled coil</keyword>
<name>A0AAV4SBP0_CAEEX</name>
<dbReference type="InterPro" id="IPR001752">
    <property type="entry name" value="Kinesin_motor_dom"/>
</dbReference>
<dbReference type="GO" id="GO:0007018">
    <property type="term" value="P:microtubule-based movement"/>
    <property type="evidence" value="ECO:0007669"/>
    <property type="project" value="InterPro"/>
</dbReference>
<dbReference type="Proteomes" id="UP001054945">
    <property type="component" value="Unassembled WGS sequence"/>
</dbReference>
<evidence type="ECO:0000256" key="7">
    <source>
        <dbReference type="PROSITE-ProRule" id="PRU00283"/>
    </source>
</evidence>
<dbReference type="InterPro" id="IPR027417">
    <property type="entry name" value="P-loop_NTPase"/>
</dbReference>
<dbReference type="SUPFAM" id="SSF52540">
    <property type="entry name" value="P-loop containing nucleoside triphosphate hydrolases"/>
    <property type="match status" value="1"/>
</dbReference>
<keyword evidence="3 7" id="KW-0067">ATP-binding</keyword>
<keyword evidence="6" id="KW-0206">Cytoskeleton</keyword>
<gene>
    <name evidence="9" type="primary">KIN7K</name>
    <name evidence="9" type="ORF">CEXT_415941</name>
</gene>
<evidence type="ECO:0000313" key="10">
    <source>
        <dbReference type="Proteomes" id="UP001054945"/>
    </source>
</evidence>
<dbReference type="GO" id="GO:0005874">
    <property type="term" value="C:microtubule"/>
    <property type="evidence" value="ECO:0007669"/>
    <property type="project" value="TreeGrafter"/>
</dbReference>
<dbReference type="PROSITE" id="PS50067">
    <property type="entry name" value="KINESIN_MOTOR_2"/>
    <property type="match status" value="1"/>
</dbReference>
<comment type="subcellular location">
    <subcellularLocation>
        <location evidence="1">Cytoplasm</location>
        <location evidence="1">Cytoskeleton</location>
    </subcellularLocation>
</comment>
<dbReference type="InterPro" id="IPR027640">
    <property type="entry name" value="Kinesin-like_fam"/>
</dbReference>